<dbReference type="AlphaFoldDB" id="A0A543ASU8"/>
<name>A0A543ASU8_9ACTN</name>
<protein>
    <submittedName>
        <fullName evidence="1">Uncharacterized protein</fullName>
    </submittedName>
</protein>
<organism evidence="1 2">
    <name type="scientific">Stackebrandtia endophytica</name>
    <dbReference type="NCBI Taxonomy" id="1496996"/>
    <lineage>
        <taxon>Bacteria</taxon>
        <taxon>Bacillati</taxon>
        <taxon>Actinomycetota</taxon>
        <taxon>Actinomycetes</taxon>
        <taxon>Glycomycetales</taxon>
        <taxon>Glycomycetaceae</taxon>
        <taxon>Stackebrandtia</taxon>
    </lineage>
</organism>
<accession>A0A543ASU8</accession>
<reference evidence="1 2" key="1">
    <citation type="submission" date="2019-06" db="EMBL/GenBank/DDBJ databases">
        <title>Sequencing the genomes of 1000 actinobacteria strains.</title>
        <authorList>
            <person name="Klenk H.-P."/>
        </authorList>
    </citation>
    <scope>NUCLEOTIDE SEQUENCE [LARGE SCALE GENOMIC DNA]</scope>
    <source>
        <strain evidence="1 2">DSM 45928</strain>
    </source>
</reference>
<evidence type="ECO:0000313" key="2">
    <source>
        <dbReference type="Proteomes" id="UP000317043"/>
    </source>
</evidence>
<dbReference type="Proteomes" id="UP000317043">
    <property type="component" value="Unassembled WGS sequence"/>
</dbReference>
<gene>
    <name evidence="1" type="ORF">FB566_1172</name>
</gene>
<proteinExistence type="predicted"/>
<dbReference type="InParanoid" id="A0A543ASU8"/>
<keyword evidence="2" id="KW-1185">Reference proteome</keyword>
<sequence>MRRLATVLGRYRAGRVLTVGRLTRLRRTPVGLPGVVGASVWLTWLLELLGRWIRRPVATDDEYDDTDDHGDDDSPKTQ</sequence>
<evidence type="ECO:0000313" key="1">
    <source>
        <dbReference type="EMBL" id="TQL75661.1"/>
    </source>
</evidence>
<dbReference type="EMBL" id="VFOW01000001">
    <property type="protein sequence ID" value="TQL75661.1"/>
    <property type="molecule type" value="Genomic_DNA"/>
</dbReference>
<comment type="caution">
    <text evidence="1">The sequence shown here is derived from an EMBL/GenBank/DDBJ whole genome shotgun (WGS) entry which is preliminary data.</text>
</comment>